<keyword evidence="2" id="KW-1185">Reference proteome</keyword>
<reference evidence="1 2" key="2">
    <citation type="journal article" date="2011" name="J. Bacteriol.">
        <title>Complete genome sequence of the anaerobic, halophilic alkalithermophile Natranaerobius thermophilus JW/NM-WN-LF.</title>
        <authorList>
            <person name="Zhao B."/>
            <person name="Mesbah N.M."/>
            <person name="Dalin E."/>
            <person name="Goodwin L."/>
            <person name="Nolan M."/>
            <person name="Pitluck S."/>
            <person name="Chertkov O."/>
            <person name="Brettin T.S."/>
            <person name="Han J."/>
            <person name="Larimer F.W."/>
            <person name="Land M.L."/>
            <person name="Hauser L."/>
            <person name="Kyrpides N."/>
            <person name="Wiegel J."/>
        </authorList>
    </citation>
    <scope>NUCLEOTIDE SEQUENCE [LARGE SCALE GENOMIC DNA]</scope>
    <source>
        <strain evidence="2">ATCC BAA-1301 / DSM 18059 / JW/NM-WN-LF</strain>
    </source>
</reference>
<protein>
    <submittedName>
        <fullName evidence="1">Uncharacterized protein</fullName>
    </submittedName>
</protein>
<dbReference type="KEGG" id="nth:Nther_2107"/>
<dbReference type="HOGENOM" id="CLU_1784808_0_0_9"/>
<dbReference type="Proteomes" id="UP000001683">
    <property type="component" value="Chromosome"/>
</dbReference>
<dbReference type="AlphaFoldDB" id="B2A7G5"/>
<proteinExistence type="predicted"/>
<evidence type="ECO:0000313" key="1">
    <source>
        <dbReference type="EMBL" id="ACB85674.1"/>
    </source>
</evidence>
<dbReference type="InParanoid" id="B2A7G5"/>
<evidence type="ECO:0000313" key="2">
    <source>
        <dbReference type="Proteomes" id="UP000001683"/>
    </source>
</evidence>
<dbReference type="EMBL" id="CP001034">
    <property type="protein sequence ID" value="ACB85674.1"/>
    <property type="molecule type" value="Genomic_DNA"/>
</dbReference>
<organism evidence="1 2">
    <name type="scientific">Natranaerobius thermophilus (strain ATCC BAA-1301 / DSM 18059 / JW/NM-WN-LF)</name>
    <dbReference type="NCBI Taxonomy" id="457570"/>
    <lineage>
        <taxon>Bacteria</taxon>
        <taxon>Bacillati</taxon>
        <taxon>Bacillota</taxon>
        <taxon>Clostridia</taxon>
        <taxon>Natranaerobiales</taxon>
        <taxon>Natranaerobiaceae</taxon>
        <taxon>Natranaerobius</taxon>
    </lineage>
</organism>
<sequence length="145" mass="17521">MELIRIFAALWFLSWYKNIVNHYSGLFQSDYSPVNSFFNDIRKLFSIVIKPIMEFAKRKFRLGSKDEAPRLIVPEEYLKLQRKVNISRNSRRYFYSWVSSEGANEQLKNQVWPQENGEQQEQREATATFQEIMDIFTKLYKERLY</sequence>
<reference evidence="1 2" key="1">
    <citation type="submission" date="2008-04" db="EMBL/GenBank/DDBJ databases">
        <title>Complete sequence of chromosome of Natranaerobius thermophilus JW/NM-WN-LF.</title>
        <authorList>
            <consortium name="US DOE Joint Genome Institute"/>
            <person name="Copeland A."/>
            <person name="Lucas S."/>
            <person name="Lapidus A."/>
            <person name="Glavina del Rio T."/>
            <person name="Dalin E."/>
            <person name="Tice H."/>
            <person name="Bruce D."/>
            <person name="Goodwin L."/>
            <person name="Pitluck S."/>
            <person name="Chertkov O."/>
            <person name="Brettin T."/>
            <person name="Detter J.C."/>
            <person name="Han C."/>
            <person name="Kuske C.R."/>
            <person name="Schmutz J."/>
            <person name="Larimer F."/>
            <person name="Land M."/>
            <person name="Hauser L."/>
            <person name="Kyrpides N."/>
            <person name="Lykidis A."/>
            <person name="Mesbah N.M."/>
            <person name="Wiegel J."/>
        </authorList>
    </citation>
    <scope>NUCLEOTIDE SEQUENCE [LARGE SCALE GENOMIC DNA]</scope>
    <source>
        <strain evidence="2">ATCC BAA-1301 / DSM 18059 / JW/NM-WN-LF</strain>
    </source>
</reference>
<accession>B2A7G5</accession>
<gene>
    <name evidence="1" type="ordered locus">Nther_2107</name>
</gene>
<name>B2A7G5_NATTJ</name>
<dbReference type="STRING" id="457570.Nther_2107"/>